<dbReference type="InterPro" id="IPR035969">
    <property type="entry name" value="Rab-GAP_TBC_sf"/>
</dbReference>
<dbReference type="Proteomes" id="UP000694400">
    <property type="component" value="Chromosome 2"/>
</dbReference>
<dbReference type="Gene3D" id="1.10.8.270">
    <property type="entry name" value="putative rabgap domain of human tbc1 domain family member 14 like domains"/>
    <property type="match status" value="1"/>
</dbReference>
<feature type="compositionally biased region" description="Basic residues" evidence="13">
    <location>
        <begin position="490"/>
        <end position="503"/>
    </location>
</feature>
<evidence type="ECO:0000313" key="15">
    <source>
        <dbReference type="Ensembl" id="ENSAPLP00020000727.1"/>
    </source>
</evidence>
<evidence type="ECO:0000256" key="8">
    <source>
        <dbReference type="ARBA" id="ARBA00023006"/>
    </source>
</evidence>
<dbReference type="InterPro" id="IPR000195">
    <property type="entry name" value="Rab-GAP-TBC_dom"/>
</dbReference>
<reference evidence="15" key="2">
    <citation type="submission" date="2025-08" db="UniProtKB">
        <authorList>
            <consortium name="Ensembl"/>
        </authorList>
    </citation>
    <scope>IDENTIFICATION</scope>
</reference>
<dbReference type="GO" id="GO:0015031">
    <property type="term" value="P:protein transport"/>
    <property type="evidence" value="ECO:0007669"/>
    <property type="project" value="UniProtKB-KW"/>
</dbReference>
<feature type="region of interest" description="Disordered" evidence="13">
    <location>
        <begin position="527"/>
        <end position="587"/>
    </location>
</feature>
<keyword evidence="9" id="KW-0472">Membrane</keyword>
<evidence type="ECO:0000256" key="7">
    <source>
        <dbReference type="ARBA" id="ARBA00022927"/>
    </source>
</evidence>
<dbReference type="SUPFAM" id="SSF47923">
    <property type="entry name" value="Ypt/Rab-GAP domain of gyp1p"/>
    <property type="match status" value="2"/>
</dbReference>
<dbReference type="AlphaFoldDB" id="A0A8B9QQX6"/>
<dbReference type="FunFam" id="1.10.472.80:FF:000010">
    <property type="entry name" value="Putative TBC1 domain family member 5"/>
    <property type="match status" value="1"/>
</dbReference>
<dbReference type="GO" id="GO:0010008">
    <property type="term" value="C:endosome membrane"/>
    <property type="evidence" value="ECO:0007669"/>
    <property type="project" value="UniProtKB-SubCell"/>
</dbReference>
<feature type="domain" description="Rab-GAP TBC" evidence="14">
    <location>
        <begin position="128"/>
        <end position="347"/>
    </location>
</feature>
<accession>A0A8B9QQX6</accession>
<keyword evidence="10" id="KW-0968">Cytoplasmic vesicle</keyword>
<feature type="compositionally biased region" description="Basic and acidic residues" evidence="13">
    <location>
        <begin position="700"/>
        <end position="711"/>
    </location>
</feature>
<feature type="compositionally biased region" description="Polar residues" evidence="13">
    <location>
        <begin position="569"/>
        <end position="582"/>
    </location>
</feature>
<keyword evidence="3" id="KW-0813">Transport</keyword>
<evidence type="ECO:0000256" key="2">
    <source>
        <dbReference type="ARBA" id="ARBA00004608"/>
    </source>
</evidence>
<feature type="compositionally biased region" description="Low complexity" evidence="13">
    <location>
        <begin position="534"/>
        <end position="548"/>
    </location>
</feature>
<evidence type="ECO:0000256" key="6">
    <source>
        <dbReference type="ARBA" id="ARBA00022753"/>
    </source>
</evidence>
<evidence type="ECO:0000256" key="1">
    <source>
        <dbReference type="ARBA" id="ARBA00004419"/>
    </source>
</evidence>
<feature type="region of interest" description="Disordered" evidence="13">
    <location>
        <begin position="486"/>
        <end position="513"/>
    </location>
</feature>
<evidence type="ECO:0000256" key="3">
    <source>
        <dbReference type="ARBA" id="ARBA00022448"/>
    </source>
</evidence>
<evidence type="ECO:0000256" key="12">
    <source>
        <dbReference type="ARBA" id="ARBA00072014"/>
    </source>
</evidence>
<feature type="region of interest" description="Disordered" evidence="13">
    <location>
        <begin position="677"/>
        <end position="793"/>
    </location>
</feature>
<protein>
    <recommendedName>
        <fullName evidence="12">TBC1 domain family member 5</fullName>
    </recommendedName>
</protein>
<evidence type="ECO:0000313" key="16">
    <source>
        <dbReference type="Proteomes" id="UP000694400"/>
    </source>
</evidence>
<keyword evidence="8" id="KW-0072">Autophagy</keyword>
<dbReference type="PANTHER" id="PTHR22957">
    <property type="entry name" value="TBC1 DOMAIN FAMILY MEMBER GTPASE-ACTIVATING PROTEIN"/>
    <property type="match status" value="1"/>
</dbReference>
<keyword evidence="5" id="KW-0597">Phosphoprotein</keyword>
<sequence>MYHSVSETSHPLQTEEQEIGIDPLQSYLNKPEEGGSNENGSTHHTSDSAGTFISYRFELFVNNNYLATIRLKGINGQLRSSRFRSVCWKTEVKWIKNTSELRTSYNKIKEIHITNPRKAGQQDLIINNPLSQDEGSLWNKFFQDKELRAMIEQDVTRTFPEMQYFQQENVRKILTDVLFCYARENEQLLYKQGMHELLAPIVFILHCDHQAFSHASEAAQPSEEMKVLLNPEYLEHDAYAMFTRLMKTAEHWFSTFEHDSQKEKDVMITPMPFARPQDLGPSIAIVTKVNQIQDQLLKKHDIELYMHLNRLEIAPQIYGLRWVRLLFGREFPLQDLLVVWDALFADSITLNLVDYIFVAMLLYIRDALISSNYQTCLGLLMHYPPIGDVHSLILRALFLRDPKKNPRPVTHQFQQNLDYYKARGADLMNKTRAKAAPLNINKVSNSLLNFGRKLIAPAMASGSAVGPPASGGSFPAPAVAIRSTAEAPQYHHHHHQQHHHHHQAQQQRMMKSESMPVQLGKGNAETRDNAITGESTSKNISSSPSIESLPGGREFTGSPPLSASKKDSFFSTISRSRSQSKTMSRKESEEELEAQISFLQGQLNDLEAMCKYCAKMMNTHLGNIQEVILQEHLEKEDEILVSLAGLKQIKDILKGSLRFNQSQLEAEENEQITIADDHYCSNSQNKGTGDVLKGPVMTKQHPERPDLKSTDDYIIVSEEDERSRSAVPEPAQSLQAHKEAAVKPEAPSRPLIFSDPLMGSISASSSNLSSSPDDNSSNNSKDSDFAIVSPLDI</sequence>
<dbReference type="Gene3D" id="1.10.472.80">
    <property type="entry name" value="Ypt/Rab-GAP domain of gyp1p, domain 3"/>
    <property type="match status" value="1"/>
</dbReference>
<reference evidence="15" key="1">
    <citation type="submission" date="2019-08" db="EMBL/GenBank/DDBJ databases">
        <title>Three high-quality genomes provides insights into domestication of ducks.</title>
        <authorList>
            <person name="Hou Z.C."/>
            <person name="Zhu F."/>
            <person name="Yin Z.T."/>
            <person name="Zhang F."/>
        </authorList>
    </citation>
    <scope>NUCLEOTIDE SEQUENCE [LARGE SCALE GENOMIC DNA]</scope>
</reference>
<dbReference type="PANTHER" id="PTHR22957:SF337">
    <property type="entry name" value="TBC1 DOMAIN FAMILY MEMBER 5"/>
    <property type="match status" value="1"/>
</dbReference>
<name>A0A8B9QQX6_ANAPL</name>
<dbReference type="GO" id="GO:0005776">
    <property type="term" value="C:autophagosome"/>
    <property type="evidence" value="ECO:0007669"/>
    <property type="project" value="UniProtKB-SubCell"/>
</dbReference>
<dbReference type="SMART" id="SM00164">
    <property type="entry name" value="TBC"/>
    <property type="match status" value="1"/>
</dbReference>
<keyword evidence="4" id="KW-0343">GTPase activation</keyword>
<evidence type="ECO:0000256" key="13">
    <source>
        <dbReference type="SAM" id="MobiDB-lite"/>
    </source>
</evidence>
<proteinExistence type="predicted"/>
<dbReference type="GO" id="GO:0005096">
    <property type="term" value="F:GTPase activator activity"/>
    <property type="evidence" value="ECO:0007669"/>
    <property type="project" value="UniProtKB-KW"/>
</dbReference>
<feature type="region of interest" description="Disordered" evidence="13">
    <location>
        <begin position="26"/>
        <end position="45"/>
    </location>
</feature>
<comment type="subunit">
    <text evidence="11">Interacts with MAP1LC3A, MAP1LC3B, MAP1LC3C, GABARAP, GABARAPL1, GABARAPL2. Interacts with VPS29 and VPS35; indicative for an association with retromer CSC subcomplex. MAP1LC3A and VPS29 compete for binding to TBC1D5. Interacts with AP2M1; indicative for an association with the AP2 complex. Interacts with ULK1 and ATG13 (phosphorylated); indicative for an association with the activated ULK1-ATG13-FIP200 complex. Interacts with ATG9A; the interactions seems to be restricted to the AP2-clathrin-associated fraction of ATG9A.</text>
</comment>
<dbReference type="FunFam" id="1.10.8.270:FF:000011">
    <property type="entry name" value="TBC1 domain family member 5"/>
    <property type="match status" value="1"/>
</dbReference>
<comment type="subcellular location">
    <subcellularLocation>
        <location evidence="1">Cytoplasmic vesicle</location>
        <location evidence="1">Autophagosome</location>
    </subcellularLocation>
    <subcellularLocation>
        <location evidence="2">Endosome membrane</location>
    </subcellularLocation>
</comment>
<evidence type="ECO:0000256" key="4">
    <source>
        <dbReference type="ARBA" id="ARBA00022468"/>
    </source>
</evidence>
<feature type="compositionally biased region" description="Polar residues" evidence="13">
    <location>
        <begin position="36"/>
        <end position="45"/>
    </location>
</feature>
<evidence type="ECO:0000256" key="11">
    <source>
        <dbReference type="ARBA" id="ARBA00062017"/>
    </source>
</evidence>
<evidence type="ECO:0000256" key="5">
    <source>
        <dbReference type="ARBA" id="ARBA00022553"/>
    </source>
</evidence>
<dbReference type="Ensembl" id="ENSAPLT00020000772.1">
    <property type="protein sequence ID" value="ENSAPLP00020000727.1"/>
    <property type="gene ID" value="ENSAPLG00020000540.1"/>
</dbReference>
<dbReference type="PROSITE" id="PS50086">
    <property type="entry name" value="TBC_RABGAP"/>
    <property type="match status" value="1"/>
</dbReference>
<keyword evidence="7" id="KW-0653">Protein transport</keyword>
<dbReference type="Pfam" id="PF00566">
    <property type="entry name" value="RabGAP-TBC"/>
    <property type="match status" value="1"/>
</dbReference>
<evidence type="ECO:0000259" key="14">
    <source>
        <dbReference type="PROSITE" id="PS50086"/>
    </source>
</evidence>
<evidence type="ECO:0000256" key="10">
    <source>
        <dbReference type="ARBA" id="ARBA00023329"/>
    </source>
</evidence>
<organism evidence="15 16">
    <name type="scientific">Anas platyrhynchos</name>
    <name type="common">Mallard</name>
    <name type="synonym">Anas boschas</name>
    <dbReference type="NCBI Taxonomy" id="8839"/>
    <lineage>
        <taxon>Eukaryota</taxon>
        <taxon>Metazoa</taxon>
        <taxon>Chordata</taxon>
        <taxon>Craniata</taxon>
        <taxon>Vertebrata</taxon>
        <taxon>Euteleostomi</taxon>
        <taxon>Archelosauria</taxon>
        <taxon>Archosauria</taxon>
        <taxon>Dinosauria</taxon>
        <taxon>Saurischia</taxon>
        <taxon>Theropoda</taxon>
        <taxon>Coelurosauria</taxon>
        <taxon>Aves</taxon>
        <taxon>Neognathae</taxon>
        <taxon>Galloanserae</taxon>
        <taxon>Anseriformes</taxon>
        <taxon>Anatidae</taxon>
        <taxon>Anatinae</taxon>
        <taxon>Anas</taxon>
    </lineage>
</organism>
<dbReference type="GO" id="GO:0006914">
    <property type="term" value="P:autophagy"/>
    <property type="evidence" value="ECO:0007669"/>
    <property type="project" value="UniProtKB-KW"/>
</dbReference>
<feature type="compositionally biased region" description="Low complexity" evidence="13">
    <location>
        <begin position="760"/>
        <end position="780"/>
    </location>
</feature>
<reference evidence="15" key="3">
    <citation type="submission" date="2025-09" db="UniProtKB">
        <authorList>
            <consortium name="Ensembl"/>
        </authorList>
    </citation>
    <scope>IDENTIFICATION</scope>
</reference>
<evidence type="ECO:0000256" key="9">
    <source>
        <dbReference type="ARBA" id="ARBA00023136"/>
    </source>
</evidence>
<keyword evidence="6" id="KW-0967">Endosome</keyword>